<dbReference type="SUPFAM" id="SSF50199">
    <property type="entry name" value="Staphylococcal nuclease"/>
    <property type="match status" value="1"/>
</dbReference>
<feature type="chain" id="PRO_5046803048" evidence="5">
    <location>
        <begin position="31"/>
        <end position="249"/>
    </location>
</feature>
<dbReference type="Pfam" id="PF05901">
    <property type="entry name" value="Excalibur"/>
    <property type="match status" value="1"/>
</dbReference>
<keyword evidence="3" id="KW-0378">Hydrolase</keyword>
<feature type="compositionally biased region" description="Basic and acidic residues" evidence="4">
    <location>
        <begin position="215"/>
        <end position="249"/>
    </location>
</feature>
<evidence type="ECO:0000256" key="3">
    <source>
        <dbReference type="ARBA" id="ARBA00022801"/>
    </source>
</evidence>
<evidence type="ECO:0000256" key="5">
    <source>
        <dbReference type="SAM" id="SignalP"/>
    </source>
</evidence>
<accession>A0ABZ2N1H0</accession>
<gene>
    <name evidence="7" type="ORF">WDJ61_09620</name>
</gene>
<feature type="domain" description="TNase-like" evidence="6">
    <location>
        <begin position="46"/>
        <end position="177"/>
    </location>
</feature>
<dbReference type="PROSITE" id="PS50830">
    <property type="entry name" value="TNASE_3"/>
    <property type="match status" value="1"/>
</dbReference>
<keyword evidence="2" id="KW-0255">Endonuclease</keyword>
<evidence type="ECO:0000256" key="4">
    <source>
        <dbReference type="SAM" id="MobiDB-lite"/>
    </source>
</evidence>
<dbReference type="RefSeq" id="WP_338749124.1">
    <property type="nucleotide sequence ID" value="NZ_CP147404.1"/>
</dbReference>
<dbReference type="EMBL" id="CP147404">
    <property type="protein sequence ID" value="WXB91539.1"/>
    <property type="molecule type" value="Genomic_DNA"/>
</dbReference>
<organism evidence="7 8">
    <name type="scientific">Bacillus kandeliae</name>
    <dbReference type="NCBI Taxonomy" id="3129297"/>
    <lineage>
        <taxon>Bacteria</taxon>
        <taxon>Bacillati</taxon>
        <taxon>Bacillota</taxon>
        <taxon>Bacilli</taxon>
        <taxon>Bacillales</taxon>
        <taxon>Bacillaceae</taxon>
        <taxon>Bacillus</taxon>
    </lineage>
</organism>
<dbReference type="PANTHER" id="PTHR12302:SF3">
    <property type="entry name" value="SERINE_THREONINE-PROTEIN KINASE 31"/>
    <property type="match status" value="1"/>
</dbReference>
<keyword evidence="5" id="KW-0732">Signal</keyword>
<feature type="signal peptide" evidence="5">
    <location>
        <begin position="1"/>
        <end position="30"/>
    </location>
</feature>
<protein>
    <submittedName>
        <fullName evidence="7">Thermonuclease family protein</fullName>
    </submittedName>
</protein>
<reference evidence="7 8" key="1">
    <citation type="submission" date="2024-02" db="EMBL/GenBank/DDBJ databases">
        <title>Seven novel Bacillus-like species.</title>
        <authorList>
            <person name="Liu G."/>
        </authorList>
    </citation>
    <scope>NUCLEOTIDE SEQUENCE [LARGE SCALE GENOMIC DNA]</scope>
    <source>
        <strain evidence="7 8">FJAT-52991</strain>
    </source>
</reference>
<feature type="region of interest" description="Disordered" evidence="4">
    <location>
        <begin position="180"/>
        <end position="249"/>
    </location>
</feature>
<dbReference type="InterPro" id="IPR008613">
    <property type="entry name" value="Excalibur_Ca-bd_domain"/>
</dbReference>
<sequence length="249" mass="27565">MFNKKSKFFKPLAATILSVSLIGSSFTPFSSITNENTIAEAAAPKNAVTSKVTEVIDGDTIKVNFKGRKETVQMILIDTPETKDPKKCVQLYGPEASKFTKDSLLNKNVKLELGVQTRNKNGDILAYVYLNDKMFNKTLLEKGLARIAVYPPNTQYLKELQAAEATAKKKKLGIWSNKNAINGGCAPKPAPKPKPVPKPKPTPPKPQPTPKKFKNCTELRKVYPDGVKKGHPAYDSKMDRDKDGWACER</sequence>
<keyword evidence="1" id="KW-0540">Nuclease</keyword>
<dbReference type="Proteomes" id="UP001387364">
    <property type="component" value="Chromosome"/>
</dbReference>
<name>A0ABZ2N1H0_9BACI</name>
<keyword evidence="8" id="KW-1185">Reference proteome</keyword>
<proteinExistence type="predicted"/>
<dbReference type="Gene3D" id="2.40.50.90">
    <property type="match status" value="1"/>
</dbReference>
<dbReference type="PANTHER" id="PTHR12302">
    <property type="entry name" value="EBNA2 BINDING PROTEIN P100"/>
    <property type="match status" value="1"/>
</dbReference>
<evidence type="ECO:0000259" key="6">
    <source>
        <dbReference type="PROSITE" id="PS50830"/>
    </source>
</evidence>
<dbReference type="Pfam" id="PF00565">
    <property type="entry name" value="SNase"/>
    <property type="match status" value="1"/>
</dbReference>
<dbReference type="InterPro" id="IPR016071">
    <property type="entry name" value="Staphylococal_nuclease_OB-fold"/>
</dbReference>
<feature type="compositionally biased region" description="Pro residues" evidence="4">
    <location>
        <begin position="188"/>
        <end position="209"/>
    </location>
</feature>
<dbReference type="SMART" id="SM00318">
    <property type="entry name" value="SNc"/>
    <property type="match status" value="1"/>
</dbReference>
<evidence type="ECO:0000256" key="2">
    <source>
        <dbReference type="ARBA" id="ARBA00022759"/>
    </source>
</evidence>
<dbReference type="InterPro" id="IPR035437">
    <property type="entry name" value="SNase_OB-fold_sf"/>
</dbReference>
<evidence type="ECO:0000313" key="8">
    <source>
        <dbReference type="Proteomes" id="UP001387364"/>
    </source>
</evidence>
<evidence type="ECO:0000313" key="7">
    <source>
        <dbReference type="EMBL" id="WXB91539.1"/>
    </source>
</evidence>
<dbReference type="SMART" id="SM00894">
    <property type="entry name" value="Excalibur"/>
    <property type="match status" value="1"/>
</dbReference>
<evidence type="ECO:0000256" key="1">
    <source>
        <dbReference type="ARBA" id="ARBA00022722"/>
    </source>
</evidence>